<evidence type="ECO:0000313" key="3">
    <source>
        <dbReference type="Proteomes" id="UP000623467"/>
    </source>
</evidence>
<dbReference type="EMBL" id="JACAZH010000002">
    <property type="protein sequence ID" value="KAF7375430.1"/>
    <property type="molecule type" value="Genomic_DNA"/>
</dbReference>
<dbReference type="Proteomes" id="UP000623467">
    <property type="component" value="Unassembled WGS sequence"/>
</dbReference>
<dbReference type="Pfam" id="PF00646">
    <property type="entry name" value="F-box"/>
    <property type="match status" value="1"/>
</dbReference>
<gene>
    <name evidence="2" type="ORF">MSAN_00430800</name>
</gene>
<sequence length="414" mass="47923">MCYLASSPFPVRDAFAVSFGVFERFPRDIGLKVRRFEQLVGKMEENRKIAQVLDHCSPYDLAQLSVVSKSLRLLIQTHSHLWIAAQRNCAGVPPPPVVTSSGNYSYSAYALFVFGGGSCTVNILHAAPYAYSRRTVVFEVDRHPALLRECRKSIETVACLFVDKNRKYDDNKWGKWVPRLKATLQNGEQAYVYSARDLKYAKREQQDAFRVDRGNSERDPAGFRRRSWKQLEKEHLRREESRPAVHQNGIELEVWRKRYGEQMNVVRSRNIKFVKLMSAVDDVNYRGLLRCPTLDRIFHAFKRDLTFLTHTVWMHNRSAILTEFKYMNNGVFPQGMVAHEHDKIRCSYCPRLITVKGMADHIVDKHKDQNPDVIPFIPKAKGDKKHCPDCPDSKRIFTKRGLEDHSQVKHSIIS</sequence>
<dbReference type="InterPro" id="IPR036047">
    <property type="entry name" value="F-box-like_dom_sf"/>
</dbReference>
<dbReference type="OrthoDB" id="3038019at2759"/>
<accession>A0A8H7DID6</accession>
<evidence type="ECO:0000259" key="1">
    <source>
        <dbReference type="Pfam" id="PF00646"/>
    </source>
</evidence>
<comment type="caution">
    <text evidence="2">The sequence shown here is derived from an EMBL/GenBank/DDBJ whole genome shotgun (WGS) entry which is preliminary data.</text>
</comment>
<name>A0A8H7DID6_9AGAR</name>
<keyword evidence="3" id="KW-1185">Reference proteome</keyword>
<dbReference type="InterPro" id="IPR001810">
    <property type="entry name" value="F-box_dom"/>
</dbReference>
<dbReference type="SUPFAM" id="SSF81383">
    <property type="entry name" value="F-box domain"/>
    <property type="match status" value="1"/>
</dbReference>
<organism evidence="2 3">
    <name type="scientific">Mycena sanguinolenta</name>
    <dbReference type="NCBI Taxonomy" id="230812"/>
    <lineage>
        <taxon>Eukaryota</taxon>
        <taxon>Fungi</taxon>
        <taxon>Dikarya</taxon>
        <taxon>Basidiomycota</taxon>
        <taxon>Agaricomycotina</taxon>
        <taxon>Agaricomycetes</taxon>
        <taxon>Agaricomycetidae</taxon>
        <taxon>Agaricales</taxon>
        <taxon>Marasmiineae</taxon>
        <taxon>Mycenaceae</taxon>
        <taxon>Mycena</taxon>
    </lineage>
</organism>
<reference evidence="2" key="1">
    <citation type="submission" date="2020-05" db="EMBL/GenBank/DDBJ databases">
        <title>Mycena genomes resolve the evolution of fungal bioluminescence.</title>
        <authorList>
            <person name="Tsai I.J."/>
        </authorList>
    </citation>
    <scope>NUCLEOTIDE SEQUENCE</scope>
    <source>
        <strain evidence="2">160909Yilan</strain>
    </source>
</reference>
<evidence type="ECO:0000313" key="2">
    <source>
        <dbReference type="EMBL" id="KAF7375430.1"/>
    </source>
</evidence>
<protein>
    <recommendedName>
        <fullName evidence="1">F-box domain-containing protein</fullName>
    </recommendedName>
</protein>
<dbReference type="AlphaFoldDB" id="A0A8H7DID6"/>
<feature type="domain" description="F-box" evidence="1">
    <location>
        <begin position="50"/>
        <end position="78"/>
    </location>
</feature>
<proteinExistence type="predicted"/>